<dbReference type="RefSeq" id="WP_121098789.1">
    <property type="nucleotide sequence ID" value="NZ_RBII01000001.1"/>
</dbReference>
<feature type="compositionally biased region" description="Acidic residues" evidence="2">
    <location>
        <begin position="236"/>
        <end position="253"/>
    </location>
</feature>
<protein>
    <submittedName>
        <fullName evidence="4">Thiol:disulfide interchange protein DsbA</fullName>
    </submittedName>
</protein>
<feature type="region of interest" description="Disordered" evidence="2">
    <location>
        <begin position="233"/>
        <end position="253"/>
    </location>
</feature>
<dbReference type="OrthoDB" id="8478320at2"/>
<reference evidence="4 5" key="1">
    <citation type="submission" date="2018-10" db="EMBL/GenBank/DDBJ databases">
        <title>Genomic Encyclopedia of Type Strains, Phase IV (KMG-IV): sequencing the most valuable type-strain genomes for metagenomic binning, comparative biology and taxonomic classification.</title>
        <authorList>
            <person name="Goeker M."/>
        </authorList>
    </citation>
    <scope>NUCLEOTIDE SEQUENCE [LARGE SCALE GENOMIC DNA]</scope>
    <source>
        <strain evidence="4 5">DSM 22008</strain>
    </source>
</reference>
<evidence type="ECO:0000259" key="3">
    <source>
        <dbReference type="Pfam" id="PF13462"/>
    </source>
</evidence>
<comment type="caution">
    <text evidence="4">The sequence shown here is derived from an EMBL/GenBank/DDBJ whole genome shotgun (WGS) entry which is preliminary data.</text>
</comment>
<proteinExistence type="inferred from homology"/>
<evidence type="ECO:0000313" key="4">
    <source>
        <dbReference type="EMBL" id="RKQ70975.1"/>
    </source>
</evidence>
<gene>
    <name evidence="4" type="ORF">DES40_0282</name>
</gene>
<evidence type="ECO:0000256" key="2">
    <source>
        <dbReference type="SAM" id="MobiDB-lite"/>
    </source>
</evidence>
<dbReference type="EMBL" id="RBII01000001">
    <property type="protein sequence ID" value="RKQ70975.1"/>
    <property type="molecule type" value="Genomic_DNA"/>
</dbReference>
<dbReference type="InterPro" id="IPR036249">
    <property type="entry name" value="Thioredoxin-like_sf"/>
</dbReference>
<dbReference type="SUPFAM" id="SSF52833">
    <property type="entry name" value="Thioredoxin-like"/>
    <property type="match status" value="1"/>
</dbReference>
<evidence type="ECO:0000313" key="5">
    <source>
        <dbReference type="Proteomes" id="UP000282211"/>
    </source>
</evidence>
<comment type="similarity">
    <text evidence="1">Belongs to the thioredoxin family. DsbA subfamily.</text>
</comment>
<sequence length="253" mass="27631">MTYYPMTDSFKSSALRKTLLKGLVTTVAAFGLVACGGGETASTTANGDTSKYELPNDRGIGSKTAPIVLVEYASVTCPHCSNWTKSVYPELKEKYIDTGKVRYVFRPFPTPPIAFADAGHMIAMCAGDDKFMSNIKYQFDRQTQILGMAQQGKGRDAYLNIAKNSGLDEEAFEACLVNEDIRAEYDEYIQGGVDLGINSTPSFLINGEFTKRSPSGAPLYTLESMEEIFLPLLGEELPEAESEGENSAEETTE</sequence>
<dbReference type="PANTHER" id="PTHR13887">
    <property type="entry name" value="GLUTATHIONE S-TRANSFERASE KAPPA"/>
    <property type="match status" value="1"/>
</dbReference>
<accession>A0A420WJ80</accession>
<dbReference type="Gene3D" id="3.40.30.10">
    <property type="entry name" value="Glutaredoxin"/>
    <property type="match status" value="1"/>
</dbReference>
<keyword evidence="5" id="KW-1185">Reference proteome</keyword>
<dbReference type="Gene3D" id="1.10.40.80">
    <property type="match status" value="1"/>
</dbReference>
<dbReference type="PANTHER" id="PTHR13887:SF56">
    <property type="entry name" value="THIOREDOXIN-LIKE REDUCTASE RV2466C"/>
    <property type="match status" value="1"/>
</dbReference>
<dbReference type="Pfam" id="PF13462">
    <property type="entry name" value="Thioredoxin_4"/>
    <property type="match status" value="1"/>
</dbReference>
<name>A0A420WJ80_9PROT</name>
<dbReference type="InParanoid" id="A0A420WJ80"/>
<evidence type="ECO:0000256" key="1">
    <source>
        <dbReference type="ARBA" id="ARBA00005791"/>
    </source>
</evidence>
<organism evidence="4 5">
    <name type="scientific">Litorimonas taeanensis</name>
    <dbReference type="NCBI Taxonomy" id="568099"/>
    <lineage>
        <taxon>Bacteria</taxon>
        <taxon>Pseudomonadati</taxon>
        <taxon>Pseudomonadota</taxon>
        <taxon>Alphaproteobacteria</taxon>
        <taxon>Maricaulales</taxon>
        <taxon>Robiginitomaculaceae</taxon>
    </lineage>
</organism>
<feature type="domain" description="Thioredoxin-like fold" evidence="3">
    <location>
        <begin position="55"/>
        <end position="213"/>
    </location>
</feature>
<dbReference type="InterPro" id="IPR012336">
    <property type="entry name" value="Thioredoxin-like_fold"/>
</dbReference>
<dbReference type="Proteomes" id="UP000282211">
    <property type="component" value="Unassembled WGS sequence"/>
</dbReference>
<dbReference type="AlphaFoldDB" id="A0A420WJ80"/>